<feature type="compositionally biased region" description="Basic and acidic residues" evidence="1">
    <location>
        <begin position="87"/>
        <end position="97"/>
    </location>
</feature>
<dbReference type="AlphaFoldDB" id="G5APJ8"/>
<protein>
    <submittedName>
        <fullName evidence="2">Uncharacterized protein</fullName>
    </submittedName>
</protein>
<evidence type="ECO:0000313" key="2">
    <source>
        <dbReference type="EMBL" id="EHA98958.1"/>
    </source>
</evidence>
<accession>G5APJ8</accession>
<gene>
    <name evidence="2" type="ORF">GW7_13715</name>
</gene>
<dbReference type="Proteomes" id="UP000006813">
    <property type="component" value="Unassembled WGS sequence"/>
</dbReference>
<dbReference type="InParanoid" id="G5APJ8"/>
<sequence length="97" mass="11198">MSKKRETRKRRKKKNRREKGKKGKEKDEEKRRKERKKELGIEKEEREVVHEVDTQAELLTGDAAGLGTTKDHEAGKEGEAEVETDGEAERLTGKQKP</sequence>
<organism evidence="2 3">
    <name type="scientific">Heterocephalus glaber</name>
    <name type="common">Naked mole rat</name>
    <dbReference type="NCBI Taxonomy" id="10181"/>
    <lineage>
        <taxon>Eukaryota</taxon>
        <taxon>Metazoa</taxon>
        <taxon>Chordata</taxon>
        <taxon>Craniata</taxon>
        <taxon>Vertebrata</taxon>
        <taxon>Euteleostomi</taxon>
        <taxon>Mammalia</taxon>
        <taxon>Eutheria</taxon>
        <taxon>Euarchontoglires</taxon>
        <taxon>Glires</taxon>
        <taxon>Rodentia</taxon>
        <taxon>Hystricomorpha</taxon>
        <taxon>Bathyergidae</taxon>
        <taxon>Heterocephalus</taxon>
    </lineage>
</organism>
<evidence type="ECO:0000313" key="3">
    <source>
        <dbReference type="Proteomes" id="UP000006813"/>
    </source>
</evidence>
<feature type="compositionally biased region" description="Basic residues" evidence="1">
    <location>
        <begin position="1"/>
        <end position="23"/>
    </location>
</feature>
<evidence type="ECO:0000256" key="1">
    <source>
        <dbReference type="SAM" id="MobiDB-lite"/>
    </source>
</evidence>
<reference evidence="2 3" key="1">
    <citation type="journal article" date="2011" name="Nature">
        <title>Genome sequencing reveals insights into physiology and longevity of the naked mole rat.</title>
        <authorList>
            <person name="Kim E.B."/>
            <person name="Fang X."/>
            <person name="Fushan A.A."/>
            <person name="Huang Z."/>
            <person name="Lobanov A.V."/>
            <person name="Han L."/>
            <person name="Marino S.M."/>
            <person name="Sun X."/>
            <person name="Turanov A.A."/>
            <person name="Yang P."/>
            <person name="Yim S.H."/>
            <person name="Zhao X."/>
            <person name="Kasaikina M.V."/>
            <person name="Stoletzki N."/>
            <person name="Peng C."/>
            <person name="Polak P."/>
            <person name="Xiong Z."/>
            <person name="Kiezun A."/>
            <person name="Zhu Y."/>
            <person name="Chen Y."/>
            <person name="Kryukov G.V."/>
            <person name="Zhang Q."/>
            <person name="Peshkin L."/>
            <person name="Yang L."/>
            <person name="Bronson R.T."/>
            <person name="Buffenstein R."/>
            <person name="Wang B."/>
            <person name="Han C."/>
            <person name="Li Q."/>
            <person name="Chen L."/>
            <person name="Zhao W."/>
            <person name="Sunyaev S.R."/>
            <person name="Park T.J."/>
            <person name="Zhang G."/>
            <person name="Wang J."/>
            <person name="Gladyshev V.N."/>
        </authorList>
    </citation>
    <scope>NUCLEOTIDE SEQUENCE [LARGE SCALE GENOMIC DNA]</scope>
</reference>
<feature type="region of interest" description="Disordered" evidence="1">
    <location>
        <begin position="1"/>
        <end position="97"/>
    </location>
</feature>
<name>G5APJ8_HETGA</name>
<dbReference type="EMBL" id="JH166379">
    <property type="protein sequence ID" value="EHA98958.1"/>
    <property type="molecule type" value="Genomic_DNA"/>
</dbReference>
<feature type="compositionally biased region" description="Basic and acidic residues" evidence="1">
    <location>
        <begin position="69"/>
        <end position="79"/>
    </location>
</feature>
<proteinExistence type="predicted"/>
<feature type="compositionally biased region" description="Basic and acidic residues" evidence="1">
    <location>
        <begin position="24"/>
        <end position="53"/>
    </location>
</feature>